<reference evidence="3 4" key="1">
    <citation type="submission" date="2009-04" db="EMBL/GenBank/DDBJ databases">
        <authorList>
            <person name="Sebastian Y."/>
            <person name="Madupu R."/>
            <person name="Durkin A.S."/>
            <person name="Torralba M."/>
            <person name="Methe B."/>
            <person name="Sutton G.G."/>
            <person name="Strausberg R.L."/>
            <person name="Nelson K.E."/>
        </authorList>
    </citation>
    <scope>NUCLEOTIDE SEQUENCE [LARGE SCALE GENOMIC DNA]</scope>
    <source>
        <strain evidence="3 4">60-3</strain>
    </source>
</reference>
<keyword evidence="2" id="KW-0812">Transmembrane</keyword>
<comment type="caution">
    <text evidence="3">The sequence shown here is derived from an EMBL/GenBank/DDBJ whole genome shotgun (WGS) entry which is preliminary data.</text>
</comment>
<gene>
    <name evidence="3" type="ORF">PORUE0001_0869</name>
</gene>
<dbReference type="InterPro" id="IPR019734">
    <property type="entry name" value="TPR_rpt"/>
</dbReference>
<dbReference type="RefSeq" id="WP_007365483.1">
    <property type="nucleotide sequence ID" value="NZ_ACLR01000170.1"/>
</dbReference>
<accession>C2MC91</accession>
<dbReference type="EMBL" id="ACLR01000170">
    <property type="protein sequence ID" value="EEK16684.1"/>
    <property type="molecule type" value="Genomic_DNA"/>
</dbReference>
<keyword evidence="4" id="KW-1185">Reference proteome</keyword>
<dbReference type="Gene3D" id="1.25.40.10">
    <property type="entry name" value="Tetratricopeptide repeat domain"/>
    <property type="match status" value="1"/>
</dbReference>
<evidence type="ECO:0000256" key="1">
    <source>
        <dbReference type="PROSITE-ProRule" id="PRU00339"/>
    </source>
</evidence>
<evidence type="ECO:0000313" key="4">
    <source>
        <dbReference type="Proteomes" id="UP000003303"/>
    </source>
</evidence>
<feature type="repeat" description="TPR" evidence="1">
    <location>
        <begin position="140"/>
        <end position="173"/>
    </location>
</feature>
<dbReference type="PROSITE" id="PS50005">
    <property type="entry name" value="TPR"/>
    <property type="match status" value="1"/>
</dbReference>
<keyword evidence="2" id="KW-0472">Membrane</keyword>
<sequence length="229" mass="25196">MALKESGSQGSHHSEEIVSRSERFIEKYSKTIIWCVLGVIVLGVGIWLYIDKVVKPRGDKAAAELYLAEEQFMAGADSAALNAPAAGAMGLLAIADKYSSTDAGKLAHAYAGIIYYDEGKYEEAIRELKEFKAKEKMVAPSITRLIGDCYVELGKYDEAAKYFMDAAKAADNPVISPSCLIKAGHVYEELGQYDKALKAYKEIQEKYYTAPESESIEASIIRVEAKLKK</sequence>
<dbReference type="AlphaFoldDB" id="C2MC91"/>
<feature type="transmembrane region" description="Helical" evidence="2">
    <location>
        <begin position="31"/>
        <end position="50"/>
    </location>
</feature>
<proteinExistence type="predicted"/>
<dbReference type="OrthoDB" id="9808622at2"/>
<dbReference type="SUPFAM" id="SSF48452">
    <property type="entry name" value="TPR-like"/>
    <property type="match status" value="1"/>
</dbReference>
<keyword evidence="1" id="KW-0802">TPR repeat</keyword>
<dbReference type="Proteomes" id="UP000003303">
    <property type="component" value="Unassembled WGS sequence"/>
</dbReference>
<dbReference type="Pfam" id="PF12895">
    <property type="entry name" value="ANAPC3"/>
    <property type="match status" value="1"/>
</dbReference>
<dbReference type="STRING" id="596327.PORUE0001_0869"/>
<name>C2MC91_9PORP</name>
<organism evidence="3 4">
    <name type="scientific">Porphyromonas uenonis 60-3</name>
    <dbReference type="NCBI Taxonomy" id="596327"/>
    <lineage>
        <taxon>Bacteria</taxon>
        <taxon>Pseudomonadati</taxon>
        <taxon>Bacteroidota</taxon>
        <taxon>Bacteroidia</taxon>
        <taxon>Bacteroidales</taxon>
        <taxon>Porphyromonadaceae</taxon>
        <taxon>Porphyromonas</taxon>
    </lineage>
</organism>
<dbReference type="eggNOG" id="COG1729">
    <property type="taxonomic scope" value="Bacteria"/>
</dbReference>
<dbReference type="InterPro" id="IPR011990">
    <property type="entry name" value="TPR-like_helical_dom_sf"/>
</dbReference>
<keyword evidence="2" id="KW-1133">Transmembrane helix</keyword>
<dbReference type="Pfam" id="PF13181">
    <property type="entry name" value="TPR_8"/>
    <property type="match status" value="1"/>
</dbReference>
<evidence type="ECO:0000256" key="2">
    <source>
        <dbReference type="SAM" id="Phobius"/>
    </source>
</evidence>
<evidence type="ECO:0000313" key="3">
    <source>
        <dbReference type="EMBL" id="EEK16684.1"/>
    </source>
</evidence>
<protein>
    <submittedName>
        <fullName evidence="3">Tetratricopeptide repeat protein</fullName>
    </submittedName>
</protein>
<dbReference type="SMART" id="SM00028">
    <property type="entry name" value="TPR"/>
    <property type="match status" value="2"/>
</dbReference>